<organism evidence="2 3">
    <name type="scientific">Sorangium cellulosum (strain So ce56)</name>
    <name type="common">Polyangium cellulosum (strain So ce56)</name>
    <dbReference type="NCBI Taxonomy" id="448385"/>
    <lineage>
        <taxon>Bacteria</taxon>
        <taxon>Pseudomonadati</taxon>
        <taxon>Myxococcota</taxon>
        <taxon>Polyangia</taxon>
        <taxon>Polyangiales</taxon>
        <taxon>Polyangiaceae</taxon>
        <taxon>Sorangium</taxon>
    </lineage>
</organism>
<dbReference type="HOGENOM" id="CLU_388782_0_0_7"/>
<evidence type="ECO:0000256" key="1">
    <source>
        <dbReference type="SAM" id="MobiDB-lite"/>
    </source>
</evidence>
<dbReference type="KEGG" id="scl:sce9064"/>
<feature type="compositionally biased region" description="Pro residues" evidence="1">
    <location>
        <begin position="697"/>
        <end position="710"/>
    </location>
</feature>
<accession>A9G9U0</accession>
<evidence type="ECO:0000313" key="2">
    <source>
        <dbReference type="EMBL" id="CAN99236.1"/>
    </source>
</evidence>
<evidence type="ECO:0008006" key="4">
    <source>
        <dbReference type="Google" id="ProtNLM"/>
    </source>
</evidence>
<dbReference type="InterPro" id="IPR011050">
    <property type="entry name" value="Pectin_lyase_fold/virulence"/>
</dbReference>
<sequence>MRTQISEAPQGRGGRIVPARHRSTMRRHRLTLPLLQIALLAACVQRLDPDDGAGTDAGPTFPCPPGAVETGAGCEPAGVPPGRCGSGFTPDGAQGCVPVLPAEAGPPGQMAVPGEAAWREVAPCGTGPWGGAPIDETTEFVDAAYAGAESDGTEARPWTTIQDAIDRAAEGAVIAIAEGSYVEELLISGQPVRLWGRCPARVEIVGPPAAIAVQVDRGASATEIHDLAVRGQGMGLGVANARDVLVERVWIHDTGDIGLLAAGLESETSLTVRGALVEHTTGAGMVVADAAVRLEGTVLRDIDLATGDRGHPFYGHAMAMQVESFERRASVTARSVVIERVGGLGVRFSGADGVVEDSVVRDVAWLAEDLPGTGLAATHIPSFDPGTLTVRGSVLERNHTAAIAMIGAEATIEATVVRDTGLALTEGDPGHGMGLYTEPSRVDDRPARVALRHVLVERSRERGVVVNGSDVEIDGLLVREILPGAPDYGAGLEIAHDQRRSSAQVRGSAVEGSYGMGIAVFGADATLDSTVVRDTRPLPSNEEVGRGVNVQSLPDLGERASAHLRNVLIESSRDGGLFLSDSDATVDSTTITDTLGRTLDGGNGYGYGIIAYNNETGQADALVRNSVIERSTAAGIYNVGATVRLASTTFTCEPLDLVRYVDERSPAVYEDLGGNVCGCDGRTIDCKAEPTRLEPPRALPPPPPLPATED</sequence>
<dbReference type="InterPro" id="IPR012334">
    <property type="entry name" value="Pectin_lyas_fold"/>
</dbReference>
<evidence type="ECO:0000313" key="3">
    <source>
        <dbReference type="Proteomes" id="UP000002139"/>
    </source>
</evidence>
<keyword evidence="3" id="KW-1185">Reference proteome</keyword>
<proteinExistence type="predicted"/>
<dbReference type="EMBL" id="AM746676">
    <property type="protein sequence ID" value="CAN99236.1"/>
    <property type="molecule type" value="Genomic_DNA"/>
</dbReference>
<dbReference type="SUPFAM" id="SSF51126">
    <property type="entry name" value="Pectin lyase-like"/>
    <property type="match status" value="2"/>
</dbReference>
<protein>
    <recommendedName>
        <fullName evidence="4">Right handed beta helix domain-containing protein</fullName>
    </recommendedName>
</protein>
<name>A9G9U0_SORC5</name>
<reference evidence="2 3" key="1">
    <citation type="journal article" date="2007" name="Nat. Biotechnol.">
        <title>Complete genome sequence of the myxobacterium Sorangium cellulosum.</title>
        <authorList>
            <person name="Schneiker S."/>
            <person name="Perlova O."/>
            <person name="Kaiser O."/>
            <person name="Gerth K."/>
            <person name="Alici A."/>
            <person name="Altmeyer M.O."/>
            <person name="Bartels D."/>
            <person name="Bekel T."/>
            <person name="Beyer S."/>
            <person name="Bode E."/>
            <person name="Bode H.B."/>
            <person name="Bolten C.J."/>
            <person name="Choudhuri J.V."/>
            <person name="Doss S."/>
            <person name="Elnakady Y.A."/>
            <person name="Frank B."/>
            <person name="Gaigalat L."/>
            <person name="Goesmann A."/>
            <person name="Groeger C."/>
            <person name="Gross F."/>
            <person name="Jelsbak L."/>
            <person name="Jelsbak L."/>
            <person name="Kalinowski J."/>
            <person name="Kegler C."/>
            <person name="Knauber T."/>
            <person name="Konietzny S."/>
            <person name="Kopp M."/>
            <person name="Krause L."/>
            <person name="Krug D."/>
            <person name="Linke B."/>
            <person name="Mahmud T."/>
            <person name="Martinez-Arias R."/>
            <person name="McHardy A.C."/>
            <person name="Merai M."/>
            <person name="Meyer F."/>
            <person name="Mormann S."/>
            <person name="Munoz-Dorado J."/>
            <person name="Perez J."/>
            <person name="Pradella S."/>
            <person name="Rachid S."/>
            <person name="Raddatz G."/>
            <person name="Rosenau F."/>
            <person name="Rueckert C."/>
            <person name="Sasse F."/>
            <person name="Scharfe M."/>
            <person name="Schuster S.C."/>
            <person name="Suen G."/>
            <person name="Treuner-Lange A."/>
            <person name="Velicer G.J."/>
            <person name="Vorholter F.-J."/>
            <person name="Weissman K.J."/>
            <person name="Welch R.D."/>
            <person name="Wenzel S.C."/>
            <person name="Whitworth D.E."/>
            <person name="Wilhelm S."/>
            <person name="Wittmann C."/>
            <person name="Bloecker H."/>
            <person name="Puehler A."/>
            <person name="Mueller R."/>
        </authorList>
    </citation>
    <scope>NUCLEOTIDE SEQUENCE [LARGE SCALE GENOMIC DNA]</scope>
    <source>
        <strain evidence="3">So ce56</strain>
    </source>
</reference>
<dbReference type="Gene3D" id="2.160.20.10">
    <property type="entry name" value="Single-stranded right-handed beta-helix, Pectin lyase-like"/>
    <property type="match status" value="2"/>
</dbReference>
<dbReference type="AlphaFoldDB" id="A9G9U0"/>
<feature type="region of interest" description="Disordered" evidence="1">
    <location>
        <begin position="689"/>
        <end position="710"/>
    </location>
</feature>
<dbReference type="BioCyc" id="SCEL448385:SCE_RS46425-MONOMER"/>
<dbReference type="Proteomes" id="UP000002139">
    <property type="component" value="Chromosome"/>
</dbReference>
<gene>
    <name evidence="2" type="ordered locus">sce9064</name>
</gene>